<organism evidence="1">
    <name type="scientific">marine sediment metagenome</name>
    <dbReference type="NCBI Taxonomy" id="412755"/>
    <lineage>
        <taxon>unclassified sequences</taxon>
        <taxon>metagenomes</taxon>
        <taxon>ecological metagenomes</taxon>
    </lineage>
</organism>
<name>X0ZZE5_9ZZZZ</name>
<proteinExistence type="predicted"/>
<reference evidence="1" key="1">
    <citation type="journal article" date="2014" name="Front. Microbiol.">
        <title>High frequency of phylogenetically diverse reductive dehalogenase-homologous genes in deep subseafloor sedimentary metagenomes.</title>
        <authorList>
            <person name="Kawai M."/>
            <person name="Futagami T."/>
            <person name="Toyoda A."/>
            <person name="Takaki Y."/>
            <person name="Nishi S."/>
            <person name="Hori S."/>
            <person name="Arai W."/>
            <person name="Tsubouchi T."/>
            <person name="Morono Y."/>
            <person name="Uchiyama I."/>
            <person name="Ito T."/>
            <person name="Fujiyama A."/>
            <person name="Inagaki F."/>
            <person name="Takami H."/>
        </authorList>
    </citation>
    <scope>NUCLEOTIDE SEQUENCE</scope>
    <source>
        <strain evidence="1">Expedition CK06-06</strain>
    </source>
</reference>
<accession>X0ZZE5</accession>
<protein>
    <submittedName>
        <fullName evidence="1">Uncharacterized protein</fullName>
    </submittedName>
</protein>
<evidence type="ECO:0000313" key="1">
    <source>
        <dbReference type="EMBL" id="GAG75230.1"/>
    </source>
</evidence>
<sequence>GEYHMHDLAKYVDAPPLKHRGFYHVTEPLLGEVWWKIPSFPQQVELVARYPEIIF</sequence>
<gene>
    <name evidence="1" type="ORF">S01H4_34847</name>
</gene>
<dbReference type="EMBL" id="BART01018463">
    <property type="protein sequence ID" value="GAG75230.1"/>
    <property type="molecule type" value="Genomic_DNA"/>
</dbReference>
<comment type="caution">
    <text evidence="1">The sequence shown here is derived from an EMBL/GenBank/DDBJ whole genome shotgun (WGS) entry which is preliminary data.</text>
</comment>
<feature type="non-terminal residue" evidence="1">
    <location>
        <position position="1"/>
    </location>
</feature>
<dbReference type="AlphaFoldDB" id="X0ZZE5"/>